<dbReference type="AlphaFoldDB" id="A0A5J5EPH7"/>
<comment type="caution">
    <text evidence="2">The sequence shown here is derived from an EMBL/GenBank/DDBJ whole genome shotgun (WGS) entry which is preliminary data.</text>
</comment>
<feature type="region of interest" description="Disordered" evidence="1">
    <location>
        <begin position="223"/>
        <end position="249"/>
    </location>
</feature>
<proteinExistence type="predicted"/>
<sequence length="249" mass="27642">MLPGNREDSVTRASPPKGIGDRVMANTSHSIASLHAHSAPRPGHRDVWKHGEPRRTALRSQHFTLHVAGLLCWSFLCCTFQSHHDSSHQFPFVSQDHFSFGVEYNWCRALTATERHSRSARKIIAWCKNKRVSSSESTWDLSGVGSTVPLGISVAKFLYSLFTFTTNDLITSTTPSCMVFFLPCNLFVFHPQVAAPQRTQPVWLPIKNTVSSYPQRIPPVACDHQAASPSTPAHTSCPSKTTQRASNCD</sequence>
<evidence type="ECO:0000256" key="1">
    <source>
        <dbReference type="SAM" id="MobiDB-lite"/>
    </source>
</evidence>
<protein>
    <submittedName>
        <fullName evidence="2">Uncharacterized protein</fullName>
    </submittedName>
</protein>
<accession>A0A5J5EPH7</accession>
<organism evidence="2 3">
    <name type="scientific">Sphaerosporella brunnea</name>
    <dbReference type="NCBI Taxonomy" id="1250544"/>
    <lineage>
        <taxon>Eukaryota</taxon>
        <taxon>Fungi</taxon>
        <taxon>Dikarya</taxon>
        <taxon>Ascomycota</taxon>
        <taxon>Pezizomycotina</taxon>
        <taxon>Pezizomycetes</taxon>
        <taxon>Pezizales</taxon>
        <taxon>Pyronemataceae</taxon>
        <taxon>Sphaerosporella</taxon>
    </lineage>
</organism>
<feature type="compositionally biased region" description="Basic and acidic residues" evidence="1">
    <location>
        <begin position="1"/>
        <end position="10"/>
    </location>
</feature>
<evidence type="ECO:0000313" key="3">
    <source>
        <dbReference type="Proteomes" id="UP000326924"/>
    </source>
</evidence>
<dbReference type="EMBL" id="VXIS01000163">
    <property type="protein sequence ID" value="KAA8899725.1"/>
    <property type="molecule type" value="Genomic_DNA"/>
</dbReference>
<dbReference type="Proteomes" id="UP000326924">
    <property type="component" value="Unassembled WGS sequence"/>
</dbReference>
<feature type="compositionally biased region" description="Polar residues" evidence="1">
    <location>
        <begin position="227"/>
        <end position="249"/>
    </location>
</feature>
<name>A0A5J5EPH7_9PEZI</name>
<keyword evidence="3" id="KW-1185">Reference proteome</keyword>
<reference evidence="2 3" key="1">
    <citation type="submission" date="2019-09" db="EMBL/GenBank/DDBJ databases">
        <title>Draft genome of the ectomycorrhizal ascomycete Sphaerosporella brunnea.</title>
        <authorList>
            <consortium name="DOE Joint Genome Institute"/>
            <person name="Benucci G.M."/>
            <person name="Marozzi G."/>
            <person name="Antonielli L."/>
            <person name="Sanchez S."/>
            <person name="Marco P."/>
            <person name="Wang X."/>
            <person name="Falini L.B."/>
            <person name="Barry K."/>
            <person name="Haridas S."/>
            <person name="Lipzen A."/>
            <person name="Labutti K."/>
            <person name="Grigoriev I.V."/>
            <person name="Murat C."/>
            <person name="Martin F."/>
            <person name="Albertini E."/>
            <person name="Donnini D."/>
            <person name="Bonito G."/>
        </authorList>
    </citation>
    <scope>NUCLEOTIDE SEQUENCE [LARGE SCALE GENOMIC DNA]</scope>
    <source>
        <strain evidence="2 3">Sb_GMNB300</strain>
    </source>
</reference>
<evidence type="ECO:0000313" key="2">
    <source>
        <dbReference type="EMBL" id="KAA8899725.1"/>
    </source>
</evidence>
<gene>
    <name evidence="2" type="ORF">FN846DRAFT_960106</name>
</gene>
<dbReference type="InParanoid" id="A0A5J5EPH7"/>
<feature type="region of interest" description="Disordered" evidence="1">
    <location>
        <begin position="1"/>
        <end position="23"/>
    </location>
</feature>